<evidence type="ECO:0000313" key="2">
    <source>
        <dbReference type="Proteomes" id="UP000701853"/>
    </source>
</evidence>
<gene>
    <name evidence="1" type="ORF">CXB51_029273</name>
</gene>
<proteinExistence type="predicted"/>
<accession>A0A8J6CLV5</accession>
<name>A0A8J6CLV5_9ROSI</name>
<dbReference type="EMBL" id="JAHUZN010000011">
    <property type="protein sequence ID" value="KAG8479752.1"/>
    <property type="molecule type" value="Genomic_DNA"/>
</dbReference>
<comment type="caution">
    <text evidence="1">The sequence shown here is derived from an EMBL/GenBank/DDBJ whole genome shotgun (WGS) entry which is preliminary data.</text>
</comment>
<keyword evidence="2" id="KW-1185">Reference proteome</keyword>
<reference evidence="1 2" key="1">
    <citation type="journal article" date="2021" name="bioRxiv">
        <title>The Gossypium anomalum genome as a resource for cotton improvement and evolutionary analysis of hybrid incompatibility.</title>
        <authorList>
            <person name="Grover C.E."/>
            <person name="Yuan D."/>
            <person name="Arick M.A."/>
            <person name="Miller E.R."/>
            <person name="Hu G."/>
            <person name="Peterson D.G."/>
            <person name="Wendel J.F."/>
            <person name="Udall J.A."/>
        </authorList>
    </citation>
    <scope>NUCLEOTIDE SEQUENCE [LARGE SCALE GENOMIC DNA]</scope>
    <source>
        <strain evidence="1">JFW-Udall</strain>
        <tissue evidence="1">Leaf</tissue>
    </source>
</reference>
<dbReference type="AlphaFoldDB" id="A0A8J6CLV5"/>
<organism evidence="1 2">
    <name type="scientific">Gossypium anomalum</name>
    <dbReference type="NCBI Taxonomy" id="47600"/>
    <lineage>
        <taxon>Eukaryota</taxon>
        <taxon>Viridiplantae</taxon>
        <taxon>Streptophyta</taxon>
        <taxon>Embryophyta</taxon>
        <taxon>Tracheophyta</taxon>
        <taxon>Spermatophyta</taxon>
        <taxon>Magnoliopsida</taxon>
        <taxon>eudicotyledons</taxon>
        <taxon>Gunneridae</taxon>
        <taxon>Pentapetalae</taxon>
        <taxon>rosids</taxon>
        <taxon>malvids</taxon>
        <taxon>Malvales</taxon>
        <taxon>Malvaceae</taxon>
        <taxon>Malvoideae</taxon>
        <taxon>Gossypium</taxon>
    </lineage>
</organism>
<dbReference type="Proteomes" id="UP000701853">
    <property type="component" value="Chromosome 11"/>
</dbReference>
<sequence length="138" mass="15342">MFLQYLTLALGVGTLVLVKHNQPPLISPIFGKPPQKKLPIKEIETKVIMFEQSANLISTKDGNSRPLLPRHASTLVGERDSLLLTDCVKHMFLQYLTLALGVGTLVLVKHNRSLLISPIFGKSPKEKVERCSTTHHIP</sequence>
<evidence type="ECO:0000313" key="1">
    <source>
        <dbReference type="EMBL" id="KAG8479752.1"/>
    </source>
</evidence>
<protein>
    <submittedName>
        <fullName evidence="1">Uncharacterized protein</fullName>
    </submittedName>
</protein>